<evidence type="ECO:0000313" key="11">
    <source>
        <dbReference type="Proteomes" id="UP000887568"/>
    </source>
</evidence>
<evidence type="ECO:0000256" key="3">
    <source>
        <dbReference type="ARBA" id="ARBA00022729"/>
    </source>
</evidence>
<dbReference type="RefSeq" id="XP_038060218.1">
    <property type="nucleotide sequence ID" value="XM_038204290.1"/>
</dbReference>
<keyword evidence="6" id="KW-0325">Glycoprotein</keyword>
<evidence type="ECO:0000313" key="10">
    <source>
        <dbReference type="EnsemblMetazoa" id="XP_038060218.1"/>
    </source>
</evidence>
<evidence type="ECO:0000256" key="1">
    <source>
        <dbReference type="ARBA" id="ARBA00004613"/>
    </source>
</evidence>
<evidence type="ECO:0000256" key="7">
    <source>
        <dbReference type="SAM" id="MobiDB-lite"/>
    </source>
</evidence>
<dbReference type="PROSITE" id="PS51257">
    <property type="entry name" value="PROKAR_LIPOPROTEIN"/>
    <property type="match status" value="1"/>
</dbReference>
<feature type="chain" id="PRO_5037778307" description="Saposin B-type domain-containing protein" evidence="8">
    <location>
        <begin position="19"/>
        <end position="621"/>
    </location>
</feature>
<dbReference type="Pfam" id="PF03489">
    <property type="entry name" value="SapB_2"/>
    <property type="match status" value="1"/>
</dbReference>
<feature type="compositionally biased region" description="Basic and acidic residues" evidence="7">
    <location>
        <begin position="291"/>
        <end position="317"/>
    </location>
</feature>
<protein>
    <recommendedName>
        <fullName evidence="9">Saposin B-type domain-containing protein</fullName>
    </recommendedName>
</protein>
<feature type="domain" description="Saposin B-type" evidence="9">
    <location>
        <begin position="46"/>
        <end position="124"/>
    </location>
</feature>
<dbReference type="GO" id="GO:0005737">
    <property type="term" value="C:cytoplasm"/>
    <property type="evidence" value="ECO:0007669"/>
    <property type="project" value="UniProtKB-ARBA"/>
</dbReference>
<keyword evidence="4" id="KW-0677">Repeat</keyword>
<dbReference type="SMART" id="SM00741">
    <property type="entry name" value="SapB"/>
    <property type="match status" value="3"/>
</dbReference>
<feature type="region of interest" description="Disordered" evidence="7">
    <location>
        <begin position="443"/>
        <end position="501"/>
    </location>
</feature>
<accession>A0A914A8X3</accession>
<feature type="compositionally biased region" description="Basic and acidic residues" evidence="7">
    <location>
        <begin position="365"/>
        <end position="378"/>
    </location>
</feature>
<dbReference type="GO" id="GO:0005576">
    <property type="term" value="C:extracellular region"/>
    <property type="evidence" value="ECO:0007669"/>
    <property type="project" value="UniProtKB-SubCell"/>
</dbReference>
<evidence type="ECO:0000256" key="2">
    <source>
        <dbReference type="ARBA" id="ARBA00022525"/>
    </source>
</evidence>
<dbReference type="OMA" id="CKTEVAR"/>
<dbReference type="PANTHER" id="PTHR11480">
    <property type="entry name" value="SAPOSIN-RELATED"/>
    <property type="match status" value="1"/>
</dbReference>
<dbReference type="InterPro" id="IPR008138">
    <property type="entry name" value="SapB_2"/>
</dbReference>
<dbReference type="Gene3D" id="1.10.225.10">
    <property type="entry name" value="Saposin-like"/>
    <property type="match status" value="3"/>
</dbReference>
<feature type="compositionally biased region" description="Basic and acidic residues" evidence="7">
    <location>
        <begin position="329"/>
        <end position="357"/>
    </location>
</feature>
<evidence type="ECO:0000256" key="6">
    <source>
        <dbReference type="ARBA" id="ARBA00023180"/>
    </source>
</evidence>
<dbReference type="Proteomes" id="UP000887568">
    <property type="component" value="Unplaced"/>
</dbReference>
<evidence type="ECO:0000256" key="8">
    <source>
        <dbReference type="SAM" id="SignalP"/>
    </source>
</evidence>
<keyword evidence="3 8" id="KW-0732">Signal</keyword>
<evidence type="ECO:0000259" key="9">
    <source>
        <dbReference type="PROSITE" id="PS50015"/>
    </source>
</evidence>
<feature type="signal peptide" evidence="8">
    <location>
        <begin position="1"/>
        <end position="18"/>
    </location>
</feature>
<keyword evidence="5" id="KW-1015">Disulfide bond</keyword>
<dbReference type="AlphaFoldDB" id="A0A914A8X3"/>
<feature type="compositionally biased region" description="Polar residues" evidence="7">
    <location>
        <begin position="463"/>
        <end position="476"/>
    </location>
</feature>
<dbReference type="FunFam" id="1.10.225.10:FF:000002">
    <property type="entry name" value="prosaposin isoform X2"/>
    <property type="match status" value="1"/>
</dbReference>
<proteinExistence type="predicted"/>
<evidence type="ECO:0000256" key="4">
    <source>
        <dbReference type="ARBA" id="ARBA00022737"/>
    </source>
</evidence>
<keyword evidence="11" id="KW-1185">Reference proteome</keyword>
<dbReference type="InterPro" id="IPR008139">
    <property type="entry name" value="SaposinB_dom"/>
</dbReference>
<feature type="domain" description="Saposin B-type" evidence="9">
    <location>
        <begin position="541"/>
        <end position="621"/>
    </location>
</feature>
<name>A0A914A8X3_PATMI</name>
<keyword evidence="2" id="KW-0964">Secreted</keyword>
<dbReference type="PANTHER" id="PTHR11480:SF3">
    <property type="entry name" value="BCDNA.GH08312"/>
    <property type="match status" value="1"/>
</dbReference>
<sequence>MALRTLLLLFSLVGCGLCWRRHIPDVREDWPVMPRPGMEVEKSEANPILCEVCEVLVEEAQSLLGNDSKKVIALLDEVCALLPAPYNATCKEYVDEWTPIIIDFLENQTPEEVCQDLTLCSAAAVTRPETPRLGFGHLMRYLHKSFKKSFNKLMIRNALGNNFLCDGCNEVVTLLHDELTNQQILDELATLLAEGCSLCPVEAQCRAYFQNLPAEIAAFADQYLNNQTCKIIGLCTSGRDNPFNMFSRLFPGLIPDNFDGDFISGRPWSRPRPRPRPNTGPEPRRHPYRPYWDRHDGERRHNHSSEEPDMDGPDKGRRHDWHHHPHSGSRPEPREHPDRPDHHEPHDRPHHRPDGRDRPHHGPHHHPDRDMPRPDIRPWWKPDMRPYRPWGNKPALPEEPMIPEVEVPDTEIPDLEIPINDEIPNVEIPVNVEVPEFEIPNVEVPGVDFHPDPRNPFGPRPNRQGSSSGPRRNTWQKPDLANRKGASPAKPFWPNRGNRKQRSAVRINTIINTADFDQANTFDVEPTNEPMEKPTMEPVQFSWQCDVCEYEVEILQKYMEDNKDAINAKLLSLAALFCDRLPATSTAECKTEVADLLPPIVDMIIDTYLTPSTVCSALKAC</sequence>
<dbReference type="GeneID" id="119731211"/>
<feature type="compositionally biased region" description="Basic residues" evidence="7">
    <location>
        <begin position="318"/>
        <end position="327"/>
    </location>
</feature>
<dbReference type="PROSITE" id="PS50015">
    <property type="entry name" value="SAP_B"/>
    <property type="match status" value="3"/>
</dbReference>
<evidence type="ECO:0000256" key="5">
    <source>
        <dbReference type="ARBA" id="ARBA00023157"/>
    </source>
</evidence>
<reference evidence="10" key="1">
    <citation type="submission" date="2022-11" db="UniProtKB">
        <authorList>
            <consortium name="EnsemblMetazoa"/>
        </authorList>
    </citation>
    <scope>IDENTIFICATION</scope>
</reference>
<feature type="region of interest" description="Disordered" evidence="7">
    <location>
        <begin position="264"/>
        <end position="378"/>
    </location>
</feature>
<dbReference type="InterPro" id="IPR011001">
    <property type="entry name" value="Saposin-like"/>
</dbReference>
<dbReference type="SUPFAM" id="SSF47862">
    <property type="entry name" value="Saposin"/>
    <property type="match status" value="3"/>
</dbReference>
<dbReference type="EnsemblMetazoa" id="XM_038204290.1">
    <property type="protein sequence ID" value="XP_038060218.1"/>
    <property type="gene ID" value="LOC119731211"/>
</dbReference>
<feature type="domain" description="Saposin B-type" evidence="9">
    <location>
        <begin position="161"/>
        <end position="239"/>
    </location>
</feature>
<comment type="subcellular location">
    <subcellularLocation>
        <location evidence="1">Secreted</location>
    </subcellularLocation>
</comment>
<dbReference type="InterPro" id="IPR051428">
    <property type="entry name" value="Sphingo_Act-Surfact_Prot"/>
</dbReference>
<organism evidence="10 11">
    <name type="scientific">Patiria miniata</name>
    <name type="common">Bat star</name>
    <name type="synonym">Asterina miniata</name>
    <dbReference type="NCBI Taxonomy" id="46514"/>
    <lineage>
        <taxon>Eukaryota</taxon>
        <taxon>Metazoa</taxon>
        <taxon>Echinodermata</taxon>
        <taxon>Eleutherozoa</taxon>
        <taxon>Asterozoa</taxon>
        <taxon>Asteroidea</taxon>
        <taxon>Valvatacea</taxon>
        <taxon>Valvatida</taxon>
        <taxon>Asterinidae</taxon>
        <taxon>Patiria</taxon>
    </lineage>
</organism>
<dbReference type="OrthoDB" id="69496at2759"/>